<protein>
    <submittedName>
        <fullName evidence="3">Alkaline phosphatase D family protein</fullName>
    </submittedName>
</protein>
<dbReference type="Pfam" id="PF09423">
    <property type="entry name" value="PhoD"/>
    <property type="match status" value="1"/>
</dbReference>
<dbReference type="InterPro" id="IPR029052">
    <property type="entry name" value="Metallo-depent_PP-like"/>
</dbReference>
<keyword evidence="1" id="KW-0732">Signal</keyword>
<comment type="caution">
    <text evidence="3">The sequence shown here is derived from an EMBL/GenBank/DDBJ whole genome shotgun (WGS) entry which is preliminary data.</text>
</comment>
<evidence type="ECO:0000259" key="2">
    <source>
        <dbReference type="Pfam" id="PF09423"/>
    </source>
</evidence>
<dbReference type="InterPro" id="IPR052900">
    <property type="entry name" value="Phospholipid_Metab_Enz"/>
</dbReference>
<evidence type="ECO:0000313" key="3">
    <source>
        <dbReference type="EMBL" id="MBK1826524.1"/>
    </source>
</evidence>
<keyword evidence="4" id="KW-1185">Reference proteome</keyword>
<dbReference type="PANTHER" id="PTHR43606:SF2">
    <property type="entry name" value="ALKALINE PHOSPHATASE FAMILY PROTEIN (AFU_ORTHOLOGUE AFUA_5G03860)"/>
    <property type="match status" value="1"/>
</dbReference>
<feature type="signal peptide" evidence="1">
    <location>
        <begin position="1"/>
        <end position="16"/>
    </location>
</feature>
<evidence type="ECO:0000256" key="1">
    <source>
        <dbReference type="SAM" id="SignalP"/>
    </source>
</evidence>
<dbReference type="AlphaFoldDB" id="A0A934RC06"/>
<evidence type="ECO:0000313" key="4">
    <source>
        <dbReference type="Proteomes" id="UP000658278"/>
    </source>
</evidence>
<organism evidence="3 4">
    <name type="scientific">Haloferula rosea</name>
    <dbReference type="NCBI Taxonomy" id="490093"/>
    <lineage>
        <taxon>Bacteria</taxon>
        <taxon>Pseudomonadati</taxon>
        <taxon>Verrucomicrobiota</taxon>
        <taxon>Verrucomicrobiia</taxon>
        <taxon>Verrucomicrobiales</taxon>
        <taxon>Verrucomicrobiaceae</taxon>
        <taxon>Haloferula</taxon>
    </lineage>
</organism>
<dbReference type="InterPro" id="IPR018946">
    <property type="entry name" value="PhoD-like_MPP"/>
</dbReference>
<feature type="chain" id="PRO_5037787114" evidence="1">
    <location>
        <begin position="17"/>
        <end position="776"/>
    </location>
</feature>
<name>A0A934RC06_9BACT</name>
<gene>
    <name evidence="3" type="ORF">JIN81_05805</name>
</gene>
<feature type="domain" description="PhoD-like phosphatase metallophosphatase" evidence="2">
    <location>
        <begin position="342"/>
        <end position="649"/>
    </location>
</feature>
<dbReference type="EMBL" id="JAENII010000003">
    <property type="protein sequence ID" value="MBK1826524.1"/>
    <property type="molecule type" value="Genomic_DNA"/>
</dbReference>
<sequence length="776" mass="85731">MKALWLLALLPTTLLADSVVPVLTPRTDRPWLGKDFWSNPAEDWLLRDGRLENRFSGGNRSVVILTAEVGPKRESMTLKTVVDQISFETRGEGYVGFEIGRQGKFGDYRDSAIYGAGLAAGIDFSGRPFIGEPVADSPPLKMPLKNVYLEFKADPAEDASYRCTLRAMDGAGRELGSAVRTVHGSRLEGLVALMATTRMPAAQPLTQARKGPGKPIAQTRGDEGRFAFSAVSLDGGKIIARPERAFGPVLWTTYTLDNRGTLRLLVQGAPFSRNAKHELTLTLPGRQPIVTNMEPNSRTGLFRVLKVPTDQDSPFKVTLAGETWEGTIRAIPKGRDLVHTALSCNDATGFPHNDLVANVAEQKPDLITFHGDQIYEGVGGYGLIYDQLENDRSLQSYLRKYAMHGWTWREILRDTPSITIPDDHDVFHGNLWGAGGNPSDVSKGFGNTAQDSGGYKMSVEFVNAVHRTQTGNLPEPADPAPCRSGMSVYFTRLPYGPLDLAILSDRQFKSAPRDLLPAAEIENGWPANLRWDPITQSSHPDAELLGPRQEAFLRRWVKNPAEGHQFRVAISQSPWLAPQTLPKNIHHDKYVPTLPVYAPGEYAPDDEPKPDFDTNGWPKEKRDLGLKLLKEAGALHITGDQHLGTTGQYGIETHRDGPWWISSPAIANVWPRRWMPATEGKNRRSGDPKWLGDFADAFGNDFTLHAVANPHDIDREPARLFDRAVGYSVITYSPSTGHATLANWPYWASPAKEAPDNSPYPGWPIVIDPKSGKRIR</sequence>
<dbReference type="Proteomes" id="UP000658278">
    <property type="component" value="Unassembled WGS sequence"/>
</dbReference>
<accession>A0A934RC06</accession>
<dbReference type="PANTHER" id="PTHR43606">
    <property type="entry name" value="PHOSPHATASE, PUTATIVE (AFU_ORTHOLOGUE AFUA_6G08710)-RELATED"/>
    <property type="match status" value="1"/>
</dbReference>
<dbReference type="RefSeq" id="WP_200277560.1">
    <property type="nucleotide sequence ID" value="NZ_JAENII010000003.1"/>
</dbReference>
<reference evidence="3" key="1">
    <citation type="submission" date="2021-01" db="EMBL/GenBank/DDBJ databases">
        <title>Modified the classification status of verrucomicrobia.</title>
        <authorList>
            <person name="Feng X."/>
        </authorList>
    </citation>
    <scope>NUCLEOTIDE SEQUENCE</scope>
    <source>
        <strain evidence="3">KCTC 22201</strain>
    </source>
</reference>
<dbReference type="Gene3D" id="3.60.21.70">
    <property type="entry name" value="PhoD-like phosphatase"/>
    <property type="match status" value="1"/>
</dbReference>
<proteinExistence type="predicted"/>
<dbReference type="SUPFAM" id="SSF56300">
    <property type="entry name" value="Metallo-dependent phosphatases"/>
    <property type="match status" value="1"/>
</dbReference>
<dbReference type="InterPro" id="IPR038607">
    <property type="entry name" value="PhoD-like_sf"/>
</dbReference>